<dbReference type="PANTHER" id="PTHR48449">
    <property type="entry name" value="DUF1985 DOMAIN-CONTAINING PROTEIN"/>
    <property type="match status" value="1"/>
</dbReference>
<proteinExistence type="predicted"/>
<keyword evidence="4" id="KW-1185">Reference proteome</keyword>
<dbReference type="Proteomes" id="UP001280121">
    <property type="component" value="Unassembled WGS sequence"/>
</dbReference>
<dbReference type="PANTHER" id="PTHR48449:SF1">
    <property type="entry name" value="DUF1985 DOMAIN-CONTAINING PROTEIN"/>
    <property type="match status" value="1"/>
</dbReference>
<reference evidence="3" key="1">
    <citation type="journal article" date="2023" name="Plant J.">
        <title>Genome sequences and population genomics provide insights into the demographic history, inbreeding, and mutation load of two 'living fossil' tree species of Dipteronia.</title>
        <authorList>
            <person name="Feng Y."/>
            <person name="Comes H.P."/>
            <person name="Chen J."/>
            <person name="Zhu S."/>
            <person name="Lu R."/>
            <person name="Zhang X."/>
            <person name="Li P."/>
            <person name="Qiu J."/>
            <person name="Olsen K.M."/>
            <person name="Qiu Y."/>
        </authorList>
    </citation>
    <scope>NUCLEOTIDE SEQUENCE</scope>
    <source>
        <strain evidence="3">KIB01</strain>
    </source>
</reference>
<protein>
    <recommendedName>
        <fullName evidence="2">DUF1985 domain-containing protein</fullName>
    </recommendedName>
</protein>
<feature type="region of interest" description="Disordered" evidence="1">
    <location>
        <begin position="355"/>
        <end position="406"/>
    </location>
</feature>
<evidence type="ECO:0000259" key="2">
    <source>
        <dbReference type="Pfam" id="PF09331"/>
    </source>
</evidence>
<gene>
    <name evidence="3" type="ORF">Ddye_021872</name>
</gene>
<feature type="compositionally biased region" description="Acidic residues" evidence="1">
    <location>
        <begin position="355"/>
        <end position="372"/>
    </location>
</feature>
<evidence type="ECO:0000313" key="4">
    <source>
        <dbReference type="Proteomes" id="UP001280121"/>
    </source>
</evidence>
<evidence type="ECO:0000256" key="1">
    <source>
        <dbReference type="SAM" id="MobiDB-lite"/>
    </source>
</evidence>
<dbReference type="EMBL" id="JANJYI010000006">
    <property type="protein sequence ID" value="KAK2646677.1"/>
    <property type="molecule type" value="Genomic_DNA"/>
</dbReference>
<feature type="region of interest" description="Disordered" evidence="1">
    <location>
        <begin position="1"/>
        <end position="29"/>
    </location>
</feature>
<feature type="domain" description="DUF1985" evidence="2">
    <location>
        <begin position="102"/>
        <end position="235"/>
    </location>
</feature>
<dbReference type="AlphaFoldDB" id="A0AAD9U301"/>
<dbReference type="Pfam" id="PF09331">
    <property type="entry name" value="DUF1985"/>
    <property type="match status" value="1"/>
</dbReference>
<name>A0AAD9U301_9ROSI</name>
<comment type="caution">
    <text evidence="3">The sequence shown here is derived from an EMBL/GenBank/DDBJ whole genome shotgun (WGS) entry which is preliminary data.</text>
</comment>
<feature type="compositionally biased region" description="Basic residues" evidence="1">
    <location>
        <begin position="380"/>
        <end position="390"/>
    </location>
</feature>
<dbReference type="InterPro" id="IPR015410">
    <property type="entry name" value="DUF1985"/>
</dbReference>
<evidence type="ECO:0000313" key="3">
    <source>
        <dbReference type="EMBL" id="KAK2646677.1"/>
    </source>
</evidence>
<sequence>MSGDESRRLRQSSGADDDHHEEPPTTTWRRTRLRRRAVTNGQEALISIGCRLKYISNIEDILRKVGKHADFMASCFKQFGQLPTNWLFSAQIVHNLLLREIQIDGASKNKLWFSVGRKKARFGQREFRLVTLWFGKISEIINTPYMANENGIHKRYWPDEEAEDLKLSTVYDRFIAGNFLEPDDSLKMALFLIANNVLFGQPFDKKVTPWLFNLVDDLEAFNGFVWGHYVFKMTLHYLRHGFRSRNSKKGYGKGQVWAMEVVDKLIDGFGMRLQDTLPRMRRWTMHKRPQNFIQTILDLEASIRSEKADVKEVLEATDDEAQADYWVGVDYNMTEGHQFIPLVEMEMKEKHELLDEGDDGNDEVVGDGDNDDWAATSQRALKRKAQKKKKDIGEEEAKKSSPSHQA</sequence>
<organism evidence="3 4">
    <name type="scientific">Dipteronia dyeriana</name>
    <dbReference type="NCBI Taxonomy" id="168575"/>
    <lineage>
        <taxon>Eukaryota</taxon>
        <taxon>Viridiplantae</taxon>
        <taxon>Streptophyta</taxon>
        <taxon>Embryophyta</taxon>
        <taxon>Tracheophyta</taxon>
        <taxon>Spermatophyta</taxon>
        <taxon>Magnoliopsida</taxon>
        <taxon>eudicotyledons</taxon>
        <taxon>Gunneridae</taxon>
        <taxon>Pentapetalae</taxon>
        <taxon>rosids</taxon>
        <taxon>malvids</taxon>
        <taxon>Sapindales</taxon>
        <taxon>Sapindaceae</taxon>
        <taxon>Hippocastanoideae</taxon>
        <taxon>Acereae</taxon>
        <taxon>Dipteronia</taxon>
    </lineage>
</organism>
<accession>A0AAD9U301</accession>